<dbReference type="PANTHER" id="PTHR44757">
    <property type="entry name" value="DIGUANYLATE CYCLASE DGCP"/>
    <property type="match status" value="1"/>
</dbReference>
<evidence type="ECO:0000313" key="4">
    <source>
        <dbReference type="EMBL" id="TPG45493.1"/>
    </source>
</evidence>
<dbReference type="Gene3D" id="3.30.70.270">
    <property type="match status" value="1"/>
</dbReference>
<evidence type="ECO:0000313" key="5">
    <source>
        <dbReference type="Proteomes" id="UP000317078"/>
    </source>
</evidence>
<comment type="caution">
    <text evidence="4">The sequence shown here is derived from an EMBL/GenBank/DDBJ whole genome shotgun (WGS) entry which is preliminary data.</text>
</comment>
<dbReference type="OrthoDB" id="9793210at2"/>
<reference evidence="4 5" key="1">
    <citation type="journal article" date="2019" name="Environ. Microbiol.">
        <title>Species interactions and distinct microbial communities in high Arctic permafrost affected cryosols are associated with the CH4 and CO2 gas fluxes.</title>
        <authorList>
            <person name="Altshuler I."/>
            <person name="Hamel J."/>
            <person name="Turney S."/>
            <person name="Magnuson E."/>
            <person name="Levesque R."/>
            <person name="Greer C."/>
            <person name="Whyte L.G."/>
        </authorList>
    </citation>
    <scope>NUCLEOTIDE SEQUENCE [LARGE SCALE GENOMIC DNA]</scope>
    <source>
        <strain evidence="4 5">S9.3B</strain>
    </source>
</reference>
<dbReference type="Pfam" id="PF00563">
    <property type="entry name" value="EAL"/>
    <property type="match status" value="1"/>
</dbReference>
<dbReference type="InterPro" id="IPR035919">
    <property type="entry name" value="EAL_sf"/>
</dbReference>
<dbReference type="InterPro" id="IPR052155">
    <property type="entry name" value="Biofilm_reg_signaling"/>
</dbReference>
<dbReference type="InterPro" id="IPR029787">
    <property type="entry name" value="Nucleotide_cyclase"/>
</dbReference>
<dbReference type="Pfam" id="PF00990">
    <property type="entry name" value="GGDEF"/>
    <property type="match status" value="1"/>
</dbReference>
<dbReference type="InterPro" id="IPR001633">
    <property type="entry name" value="EAL_dom"/>
</dbReference>
<keyword evidence="5" id="KW-1185">Reference proteome</keyword>
<dbReference type="PROSITE" id="PS50883">
    <property type="entry name" value="EAL"/>
    <property type="match status" value="1"/>
</dbReference>
<dbReference type="SUPFAM" id="SSF141868">
    <property type="entry name" value="EAL domain-like"/>
    <property type="match status" value="1"/>
</dbReference>
<dbReference type="InterPro" id="IPR000160">
    <property type="entry name" value="GGDEF_dom"/>
</dbReference>
<dbReference type="SMART" id="SM00267">
    <property type="entry name" value="GGDEF"/>
    <property type="match status" value="1"/>
</dbReference>
<dbReference type="SMART" id="SM00052">
    <property type="entry name" value="EAL"/>
    <property type="match status" value="1"/>
</dbReference>
<proteinExistence type="predicted"/>
<dbReference type="EMBL" id="RCZP01000047">
    <property type="protein sequence ID" value="TPG45493.1"/>
    <property type="molecule type" value="Genomic_DNA"/>
</dbReference>
<dbReference type="PROSITE" id="PS50887">
    <property type="entry name" value="GGDEF"/>
    <property type="match status" value="1"/>
</dbReference>
<evidence type="ECO:0000256" key="1">
    <source>
        <dbReference type="SAM" id="MobiDB-lite"/>
    </source>
</evidence>
<feature type="domain" description="EAL" evidence="2">
    <location>
        <begin position="203"/>
        <end position="446"/>
    </location>
</feature>
<feature type="region of interest" description="Disordered" evidence="1">
    <location>
        <begin position="1"/>
        <end position="23"/>
    </location>
</feature>
<name>A0A502F807_9PROT</name>
<dbReference type="InterPro" id="IPR043128">
    <property type="entry name" value="Rev_trsase/Diguanyl_cyclase"/>
</dbReference>
<gene>
    <name evidence="4" type="ORF">EAH89_26440</name>
</gene>
<organism evidence="4 5">
    <name type="scientific">Muricoccus nepalensis</name>
    <dbReference type="NCBI Taxonomy" id="1854500"/>
    <lineage>
        <taxon>Bacteria</taxon>
        <taxon>Pseudomonadati</taxon>
        <taxon>Pseudomonadota</taxon>
        <taxon>Alphaproteobacteria</taxon>
        <taxon>Acetobacterales</taxon>
        <taxon>Roseomonadaceae</taxon>
        <taxon>Muricoccus</taxon>
    </lineage>
</organism>
<evidence type="ECO:0000259" key="3">
    <source>
        <dbReference type="PROSITE" id="PS50887"/>
    </source>
</evidence>
<evidence type="ECO:0000259" key="2">
    <source>
        <dbReference type="PROSITE" id="PS50883"/>
    </source>
</evidence>
<dbReference type="Proteomes" id="UP000317078">
    <property type="component" value="Unassembled WGS sequence"/>
</dbReference>
<dbReference type="AlphaFoldDB" id="A0A502F807"/>
<dbReference type="RefSeq" id="WP_140886728.1">
    <property type="nucleotide sequence ID" value="NZ_RCZP01000047.1"/>
</dbReference>
<feature type="domain" description="GGDEF" evidence="3">
    <location>
        <begin position="62"/>
        <end position="194"/>
    </location>
</feature>
<accession>A0A502F807</accession>
<dbReference type="Gene3D" id="3.20.20.450">
    <property type="entry name" value="EAL domain"/>
    <property type="match status" value="1"/>
</dbReference>
<dbReference type="CDD" id="cd01949">
    <property type="entry name" value="GGDEF"/>
    <property type="match status" value="1"/>
</dbReference>
<sequence>MEGSIGPLAGSGQEEHCPACSRPLWPGDPLTGLADRTEFRTRLERALSYAGASFSEEGGGSSEMAAMLIDLDRFKAVNDSLGHAAGDALLRHVARRLRATLRPGDIAARMGGDEFAVLLHGLAGENAAASVAGRLVDLLGRPYMVEGRIANIGASVGIAMVLPGLGADAVLRRADLALYKSKEGGRRRYHFFEPALQEAAEERQRLEFDLRAALALGEFELFYQPQFHLAENRLYGFEALIRWRHPGRGLVPPDRFIPVAEELGLITSIGEWVLHQACAEAVRWEGELSVAVNVAPAQLAAGTLVAAVRKALDTTGLAGPRLELEITESALLADDGSTIEQLTALKALGVKVSLDDFGTGYSSLTQLRRFAFDKVKIDRSFADDTAVVRTVAALGASLGIRITAEGVETAAQMRRVHQEGCTEAQGYLLSRPVPAGEVPGLIDRFRDGHSWKEGRP</sequence>
<dbReference type="CDD" id="cd01948">
    <property type="entry name" value="EAL"/>
    <property type="match status" value="1"/>
</dbReference>
<protein>
    <submittedName>
        <fullName evidence="4">EAL domain-containing protein</fullName>
    </submittedName>
</protein>
<dbReference type="NCBIfam" id="TIGR00254">
    <property type="entry name" value="GGDEF"/>
    <property type="match status" value="1"/>
</dbReference>
<dbReference type="PANTHER" id="PTHR44757:SF2">
    <property type="entry name" value="BIOFILM ARCHITECTURE MAINTENANCE PROTEIN MBAA"/>
    <property type="match status" value="1"/>
</dbReference>
<dbReference type="SUPFAM" id="SSF55073">
    <property type="entry name" value="Nucleotide cyclase"/>
    <property type="match status" value="1"/>
</dbReference>